<proteinExistence type="predicted"/>
<reference evidence="2 3" key="1">
    <citation type="submission" date="2024-09" db="EMBL/GenBank/DDBJ databases">
        <title>Laminarin stimulates single cell rates of sulfate reduction while oxygen inhibits transcriptomic activity in coastal marine sediment.</title>
        <authorList>
            <person name="Lindsay M."/>
            <person name="Orcutt B."/>
            <person name="Emerson D."/>
            <person name="Stepanauskas R."/>
            <person name="D'Angelo T."/>
        </authorList>
    </citation>
    <scope>NUCLEOTIDE SEQUENCE [LARGE SCALE GENOMIC DNA]</scope>
    <source>
        <strain evidence="2">SAG AM-311-K15</strain>
    </source>
</reference>
<dbReference type="Pfam" id="PF04480">
    <property type="entry name" value="DUF559"/>
    <property type="match status" value="1"/>
</dbReference>
<evidence type="ECO:0000259" key="1">
    <source>
        <dbReference type="Pfam" id="PF04480"/>
    </source>
</evidence>
<dbReference type="Proteomes" id="UP001594351">
    <property type="component" value="Unassembled WGS sequence"/>
</dbReference>
<feature type="domain" description="DUF559" evidence="1">
    <location>
        <begin position="6"/>
        <end position="112"/>
    </location>
</feature>
<sequence length="124" mass="14742">MAFNTKLVQKARKLRKSSTIAEIKIWEKLKTRQLKNYRFLRQKIIGNYIVDFYCCKLKLAIEIDGQYHQNRCQEDRNRQKTLELAGITIVRFTNAEVHSNLNRVLQVIHDKIEVLEIRGIKERG</sequence>
<name>A0ABV6YZD3_UNCC1</name>
<dbReference type="CDD" id="cd01038">
    <property type="entry name" value="Endonuclease_DUF559"/>
    <property type="match status" value="1"/>
</dbReference>
<keyword evidence="2" id="KW-0540">Nuclease</keyword>
<evidence type="ECO:0000313" key="3">
    <source>
        <dbReference type="Proteomes" id="UP001594351"/>
    </source>
</evidence>
<accession>A0ABV6YZD3</accession>
<dbReference type="PANTHER" id="PTHR38590">
    <property type="entry name" value="BLL0828 PROTEIN"/>
    <property type="match status" value="1"/>
</dbReference>
<dbReference type="EMBL" id="JBHPBY010000200">
    <property type="protein sequence ID" value="MFC1851554.1"/>
    <property type="molecule type" value="Genomic_DNA"/>
</dbReference>
<evidence type="ECO:0000313" key="2">
    <source>
        <dbReference type="EMBL" id="MFC1851554.1"/>
    </source>
</evidence>
<protein>
    <submittedName>
        <fullName evidence="2">Endonuclease domain-containing protein</fullName>
    </submittedName>
</protein>
<dbReference type="Gene3D" id="3.40.960.10">
    <property type="entry name" value="VSR Endonuclease"/>
    <property type="match status" value="1"/>
</dbReference>
<dbReference type="GO" id="GO:0004519">
    <property type="term" value="F:endonuclease activity"/>
    <property type="evidence" value="ECO:0007669"/>
    <property type="project" value="UniProtKB-KW"/>
</dbReference>
<keyword evidence="3" id="KW-1185">Reference proteome</keyword>
<gene>
    <name evidence="2" type="ORF">ACFL27_15265</name>
</gene>
<dbReference type="InterPro" id="IPR011335">
    <property type="entry name" value="Restrct_endonuc-II-like"/>
</dbReference>
<dbReference type="PANTHER" id="PTHR38590:SF1">
    <property type="entry name" value="BLL0828 PROTEIN"/>
    <property type="match status" value="1"/>
</dbReference>
<dbReference type="SUPFAM" id="SSF52980">
    <property type="entry name" value="Restriction endonuclease-like"/>
    <property type="match status" value="1"/>
</dbReference>
<dbReference type="InterPro" id="IPR007569">
    <property type="entry name" value="DUF559"/>
</dbReference>
<keyword evidence="2" id="KW-0378">Hydrolase</keyword>
<comment type="caution">
    <text evidence="2">The sequence shown here is derived from an EMBL/GenBank/DDBJ whole genome shotgun (WGS) entry which is preliminary data.</text>
</comment>
<organism evidence="2 3">
    <name type="scientific">candidate division CSSED10-310 bacterium</name>
    <dbReference type="NCBI Taxonomy" id="2855610"/>
    <lineage>
        <taxon>Bacteria</taxon>
        <taxon>Bacteria division CSSED10-310</taxon>
    </lineage>
</organism>
<dbReference type="InterPro" id="IPR047216">
    <property type="entry name" value="Endonuclease_DUF559_bact"/>
</dbReference>
<keyword evidence="2" id="KW-0255">Endonuclease</keyword>